<dbReference type="EMBL" id="JACIGI010000009">
    <property type="protein sequence ID" value="MBB4285760.1"/>
    <property type="molecule type" value="Genomic_DNA"/>
</dbReference>
<comment type="catalytic activity">
    <reaction evidence="13">
        <text>L-leucine + 2-oxoglutarate = 4-methyl-2-oxopentanoate + L-glutamate</text>
        <dbReference type="Rhea" id="RHEA:18321"/>
        <dbReference type="ChEBI" id="CHEBI:16810"/>
        <dbReference type="ChEBI" id="CHEBI:17865"/>
        <dbReference type="ChEBI" id="CHEBI:29985"/>
        <dbReference type="ChEBI" id="CHEBI:57427"/>
        <dbReference type="EC" id="2.6.1.42"/>
    </reaction>
</comment>
<dbReference type="InterPro" id="IPR050571">
    <property type="entry name" value="Class-IV_PLP-Dep_Aminotrnsfr"/>
</dbReference>
<evidence type="ECO:0000313" key="16">
    <source>
        <dbReference type="EMBL" id="MBB4285760.1"/>
    </source>
</evidence>
<sequence length="286" mass="31919">MTQAWSYVDGEWLEGNPPVLGPLTHATWLSSIVFDGARAFEGVAPDLDLHCQRCVESAVRMGMRPPVDATEIERLAREGIARFPADAELYIRPLFYCEEGWVSPDPDSTRFILTLVETPMKEPGGFTACLSSYRRPAPDQAPVDCKASCLYPLAGRALREAAARGFDNAVLTDPWGNVAEFATANLFMAKAGVVSTPAVSGTFLNGVTRQRVLKLLRLDGHVVLEREIAPEDLMEADEIFSTGNHLKVMPVRRYEDRELIYGPFARRARELYWDFAHGRLSNRFKV</sequence>
<dbReference type="GO" id="GO:0009082">
    <property type="term" value="P:branched-chain amino acid biosynthetic process"/>
    <property type="evidence" value="ECO:0007669"/>
    <property type="project" value="UniProtKB-KW"/>
</dbReference>
<evidence type="ECO:0000256" key="11">
    <source>
        <dbReference type="ARBA" id="ARBA00048212"/>
    </source>
</evidence>
<keyword evidence="9 15" id="KW-0663">Pyridoxal phosphate</keyword>
<dbReference type="InterPro" id="IPR018300">
    <property type="entry name" value="Aminotrans_IV_CS"/>
</dbReference>
<keyword evidence="16" id="KW-0032">Aminotransferase</keyword>
<evidence type="ECO:0000256" key="4">
    <source>
        <dbReference type="ARBA" id="ARBA00004931"/>
    </source>
</evidence>
<dbReference type="InterPro" id="IPR043132">
    <property type="entry name" value="BCAT-like_C"/>
</dbReference>
<keyword evidence="16" id="KW-0808">Transferase</keyword>
<dbReference type="PANTHER" id="PTHR42743">
    <property type="entry name" value="AMINO-ACID AMINOTRANSFERASE"/>
    <property type="match status" value="1"/>
</dbReference>
<comment type="pathway">
    <text evidence="5">Amino-acid biosynthesis; L-leucine biosynthesis; L-leucine from 3-methyl-2-oxobutanoate: step 4/4.</text>
</comment>
<dbReference type="GO" id="GO:0004084">
    <property type="term" value="F:branched-chain-amino-acid transaminase activity"/>
    <property type="evidence" value="ECO:0007669"/>
    <property type="project" value="UniProtKB-EC"/>
</dbReference>
<evidence type="ECO:0000256" key="12">
    <source>
        <dbReference type="ARBA" id="ARBA00048798"/>
    </source>
</evidence>
<evidence type="ECO:0000256" key="8">
    <source>
        <dbReference type="ARBA" id="ARBA00014472"/>
    </source>
</evidence>
<evidence type="ECO:0000256" key="9">
    <source>
        <dbReference type="ARBA" id="ARBA00022898"/>
    </source>
</evidence>
<comment type="pathway">
    <text evidence="3">Amino-acid biosynthesis; L-isoleucine biosynthesis; L-isoleucine from 2-oxobutanoate: step 4/4.</text>
</comment>
<accession>A0A7W6RZT3</accession>
<keyword evidence="10" id="KW-0100">Branched-chain amino acid biosynthesis</keyword>
<proteinExistence type="inferred from homology"/>
<name>A0A7W6RZT3_9PROT</name>
<protein>
    <recommendedName>
        <fullName evidence="8">Probable branched-chain-amino-acid aminotransferase</fullName>
        <ecNumber evidence="7">2.6.1.42</ecNumber>
    </recommendedName>
</protein>
<evidence type="ECO:0000256" key="7">
    <source>
        <dbReference type="ARBA" id="ARBA00013053"/>
    </source>
</evidence>
<dbReference type="PROSITE" id="PS00770">
    <property type="entry name" value="AA_TRANSFER_CLASS_4"/>
    <property type="match status" value="1"/>
</dbReference>
<evidence type="ECO:0000313" key="17">
    <source>
        <dbReference type="Proteomes" id="UP000555728"/>
    </source>
</evidence>
<evidence type="ECO:0000256" key="10">
    <source>
        <dbReference type="ARBA" id="ARBA00023304"/>
    </source>
</evidence>
<comment type="catalytic activity">
    <reaction evidence="12">
        <text>L-isoleucine + 2-oxoglutarate = (S)-3-methyl-2-oxopentanoate + L-glutamate</text>
        <dbReference type="Rhea" id="RHEA:24801"/>
        <dbReference type="ChEBI" id="CHEBI:16810"/>
        <dbReference type="ChEBI" id="CHEBI:29985"/>
        <dbReference type="ChEBI" id="CHEBI:35146"/>
        <dbReference type="ChEBI" id="CHEBI:58045"/>
        <dbReference type="EC" id="2.6.1.42"/>
    </reaction>
</comment>
<dbReference type="Pfam" id="PF01063">
    <property type="entry name" value="Aminotran_4"/>
    <property type="match status" value="1"/>
</dbReference>
<comment type="similarity">
    <text evidence="6 14">Belongs to the class-IV pyridoxal-phosphate-dependent aminotransferase family.</text>
</comment>
<comment type="pathway">
    <text evidence="4">Amino-acid biosynthesis; L-valine biosynthesis; L-valine from pyruvate: step 4/4.</text>
</comment>
<dbReference type="InterPro" id="IPR043131">
    <property type="entry name" value="BCAT-like_N"/>
</dbReference>
<dbReference type="Gene3D" id="3.30.470.10">
    <property type="match status" value="1"/>
</dbReference>
<organism evidence="16 17">
    <name type="scientific">Roseospira goensis</name>
    <dbReference type="NCBI Taxonomy" id="391922"/>
    <lineage>
        <taxon>Bacteria</taxon>
        <taxon>Pseudomonadati</taxon>
        <taxon>Pseudomonadota</taxon>
        <taxon>Alphaproteobacteria</taxon>
        <taxon>Rhodospirillales</taxon>
        <taxon>Rhodospirillaceae</taxon>
        <taxon>Roseospira</taxon>
    </lineage>
</organism>
<dbReference type="Gene3D" id="3.20.10.10">
    <property type="entry name" value="D-amino Acid Aminotransferase, subunit A, domain 2"/>
    <property type="match status" value="1"/>
</dbReference>
<evidence type="ECO:0000256" key="14">
    <source>
        <dbReference type="RuleBase" id="RU004106"/>
    </source>
</evidence>
<gene>
    <name evidence="16" type="ORF">GGD88_001480</name>
</gene>
<reference evidence="16 17" key="1">
    <citation type="submission" date="2020-08" db="EMBL/GenBank/DDBJ databases">
        <title>Genome sequencing of Purple Non-Sulfur Bacteria from various extreme environments.</title>
        <authorList>
            <person name="Mayer M."/>
        </authorList>
    </citation>
    <scope>NUCLEOTIDE SEQUENCE [LARGE SCALE GENOMIC DNA]</scope>
    <source>
        <strain evidence="16 17">JA135</strain>
    </source>
</reference>
<dbReference type="InterPro" id="IPR001544">
    <property type="entry name" value="Aminotrans_IV"/>
</dbReference>
<evidence type="ECO:0000256" key="2">
    <source>
        <dbReference type="ARBA" id="ARBA00003109"/>
    </source>
</evidence>
<dbReference type="EC" id="2.6.1.42" evidence="7"/>
<evidence type="ECO:0000256" key="6">
    <source>
        <dbReference type="ARBA" id="ARBA00009320"/>
    </source>
</evidence>
<evidence type="ECO:0000256" key="5">
    <source>
        <dbReference type="ARBA" id="ARBA00005072"/>
    </source>
</evidence>
<dbReference type="SUPFAM" id="SSF56752">
    <property type="entry name" value="D-aminoacid aminotransferase-like PLP-dependent enzymes"/>
    <property type="match status" value="1"/>
</dbReference>
<comment type="function">
    <text evidence="2">Acts on leucine, isoleucine and valine.</text>
</comment>
<keyword evidence="17" id="KW-1185">Reference proteome</keyword>
<dbReference type="Proteomes" id="UP000555728">
    <property type="component" value="Unassembled WGS sequence"/>
</dbReference>
<keyword evidence="10" id="KW-0028">Amino-acid biosynthesis</keyword>
<comment type="catalytic activity">
    <reaction evidence="11">
        <text>L-valine + 2-oxoglutarate = 3-methyl-2-oxobutanoate + L-glutamate</text>
        <dbReference type="Rhea" id="RHEA:24813"/>
        <dbReference type="ChEBI" id="CHEBI:11851"/>
        <dbReference type="ChEBI" id="CHEBI:16810"/>
        <dbReference type="ChEBI" id="CHEBI:29985"/>
        <dbReference type="ChEBI" id="CHEBI:57762"/>
        <dbReference type="EC" id="2.6.1.42"/>
    </reaction>
</comment>
<evidence type="ECO:0000256" key="13">
    <source>
        <dbReference type="ARBA" id="ARBA00049229"/>
    </source>
</evidence>
<dbReference type="RefSeq" id="WP_184433518.1">
    <property type="nucleotide sequence ID" value="NZ_JACIGI010000009.1"/>
</dbReference>
<comment type="caution">
    <text evidence="16">The sequence shown here is derived from an EMBL/GenBank/DDBJ whole genome shotgun (WGS) entry which is preliminary data.</text>
</comment>
<evidence type="ECO:0000256" key="3">
    <source>
        <dbReference type="ARBA" id="ARBA00004824"/>
    </source>
</evidence>
<dbReference type="GO" id="GO:0005829">
    <property type="term" value="C:cytosol"/>
    <property type="evidence" value="ECO:0007669"/>
    <property type="project" value="TreeGrafter"/>
</dbReference>
<dbReference type="NCBIfam" id="NF009896">
    <property type="entry name" value="PRK13356.1"/>
    <property type="match status" value="1"/>
</dbReference>
<evidence type="ECO:0000256" key="1">
    <source>
        <dbReference type="ARBA" id="ARBA00001933"/>
    </source>
</evidence>
<dbReference type="PANTHER" id="PTHR42743:SF11">
    <property type="entry name" value="AMINODEOXYCHORISMATE LYASE"/>
    <property type="match status" value="1"/>
</dbReference>
<evidence type="ECO:0000256" key="15">
    <source>
        <dbReference type="RuleBase" id="RU004516"/>
    </source>
</evidence>
<comment type="cofactor">
    <cofactor evidence="1 15">
        <name>pyridoxal 5'-phosphate</name>
        <dbReference type="ChEBI" id="CHEBI:597326"/>
    </cofactor>
</comment>
<dbReference type="AlphaFoldDB" id="A0A7W6RZT3"/>
<dbReference type="InterPro" id="IPR036038">
    <property type="entry name" value="Aminotransferase-like"/>
</dbReference>